<reference evidence="2 3" key="1">
    <citation type="journal article" date="2019" name="Arch. Virol.">
        <title>A novel jumbo Tenacibaculum maritimum lytic phage with head-fiber-like appendages.</title>
        <authorList>
            <person name="Kawato Y."/>
            <person name="Istiqomah I."/>
            <person name="Gaafar A.Y."/>
            <person name="Hanaoka M."/>
            <person name="Ishimaru K."/>
            <person name="Yasuike M."/>
            <person name="Nishiki I."/>
            <person name="Nakamura Y."/>
            <person name="Fujiwara A."/>
            <person name="Nakai T."/>
        </authorList>
    </citation>
    <scope>NUCLEOTIDE SEQUENCE [LARGE SCALE GENOMIC DNA]</scope>
    <source>
        <strain evidence="2 3">PTm1</strain>
    </source>
</reference>
<dbReference type="EMBL" id="AP019524">
    <property type="protein sequence ID" value="BBI90663.1"/>
    <property type="molecule type" value="Genomic_DNA"/>
</dbReference>
<sequence length="220" mass="24847">MSKNTLLNQEWNTPEHCMLDIETLGVGKNAVLTSISAVQFNPYTGETLAEFDIFLDIQSQIDLGFDLNADTILFWMKQPNKQRMELVNKCKDGVHITHAIQTFSAWVKQNGIKYLYGKGSSFDNALLQNAYDRTKLKTPTSFRDDRCVRTLIALAPKSKSLDFTGDLHKGLDDSKHQIKQVSYVLQQLFKEEKINYTTTTDGSGHSVEIITDSTSTTIED</sequence>
<accession>A0A5S9EQQ4</accession>
<dbReference type="Pfam" id="PF16473">
    <property type="entry name" value="Rv2179c-like"/>
    <property type="match status" value="1"/>
</dbReference>
<dbReference type="Gene3D" id="3.30.420.10">
    <property type="entry name" value="Ribonuclease H-like superfamily/Ribonuclease H"/>
    <property type="match status" value="1"/>
</dbReference>
<keyword evidence="2" id="KW-0378">Hydrolase</keyword>
<dbReference type="KEGG" id="vg:55803076"/>
<dbReference type="RefSeq" id="YP_009873955.1">
    <property type="nucleotide sequence ID" value="NC_049340.1"/>
</dbReference>
<proteinExistence type="predicted"/>
<organism evidence="2 3">
    <name type="scientific">Tenacibaculum phage PTm1</name>
    <dbReference type="NCBI Taxonomy" id="2547425"/>
    <lineage>
        <taxon>Viruses</taxon>
        <taxon>Duplodnaviria</taxon>
        <taxon>Heunggongvirae</taxon>
        <taxon>Uroviricota</taxon>
        <taxon>Caudoviricetes</taxon>
        <taxon>Shirahamavirus</taxon>
        <taxon>Shirahamavirus PTm1</taxon>
    </lineage>
</organism>
<dbReference type="Proteomes" id="UP000422648">
    <property type="component" value="Segment"/>
</dbReference>
<evidence type="ECO:0000313" key="3">
    <source>
        <dbReference type="Proteomes" id="UP000422648"/>
    </source>
</evidence>
<dbReference type="InterPro" id="IPR036397">
    <property type="entry name" value="RNaseH_sf"/>
</dbReference>
<dbReference type="GO" id="GO:0003676">
    <property type="term" value="F:nucleic acid binding"/>
    <property type="evidence" value="ECO:0007669"/>
    <property type="project" value="InterPro"/>
</dbReference>
<keyword evidence="2" id="KW-0269">Exonuclease</keyword>
<feature type="domain" description="3'-5' exoribonuclease Rv2179c-like" evidence="1">
    <location>
        <begin position="16"/>
        <end position="184"/>
    </location>
</feature>
<dbReference type="GeneID" id="55803076"/>
<dbReference type="InterPro" id="IPR012337">
    <property type="entry name" value="RNaseH-like_sf"/>
</dbReference>
<name>A0A5S9EQQ4_9CAUD</name>
<dbReference type="InterPro" id="IPR033390">
    <property type="entry name" value="Rv2179c-like"/>
</dbReference>
<protein>
    <submittedName>
        <fullName evidence="2">Exonuclease</fullName>
    </submittedName>
</protein>
<keyword evidence="3" id="KW-1185">Reference proteome</keyword>
<dbReference type="GO" id="GO:0004527">
    <property type="term" value="F:exonuclease activity"/>
    <property type="evidence" value="ECO:0007669"/>
    <property type="project" value="UniProtKB-KW"/>
</dbReference>
<dbReference type="SUPFAM" id="SSF53098">
    <property type="entry name" value="Ribonuclease H-like"/>
    <property type="match status" value="1"/>
</dbReference>
<evidence type="ECO:0000259" key="1">
    <source>
        <dbReference type="Pfam" id="PF16473"/>
    </source>
</evidence>
<keyword evidence="2" id="KW-0540">Nuclease</keyword>
<evidence type="ECO:0000313" key="2">
    <source>
        <dbReference type="EMBL" id="BBI90663.1"/>
    </source>
</evidence>